<feature type="region of interest" description="Disordered" evidence="8">
    <location>
        <begin position="1"/>
        <end position="28"/>
    </location>
</feature>
<dbReference type="Proteomes" id="UP000232875">
    <property type="component" value="Unassembled WGS sequence"/>
</dbReference>
<proteinExistence type="inferred from homology"/>
<dbReference type="GO" id="GO:0005763">
    <property type="term" value="C:mitochondrial small ribosomal subunit"/>
    <property type="evidence" value="ECO:0007669"/>
    <property type="project" value="TreeGrafter"/>
</dbReference>
<dbReference type="OrthoDB" id="274828at2759"/>
<dbReference type="InterPro" id="IPR027417">
    <property type="entry name" value="P-loop_NTPase"/>
</dbReference>
<sequence length="424" mass="46246">MTAQRSTGGRRKGGVDTASSLTKSTSHYQRAPDMADLAALDATAIASEAVGTPVAWSAKVLGAMEAFQIPRALERKQKLQPRPRSLVRDQSVTLIELLKQGKTQDAARHLLVGEPGCGKSTYLLQALAHALEDGWAVVYIPRTIDMVNSSSPYVYSSVLQTYLQPEITNALLTAIGKVNNEVLKKLKSIAPLTVEGHELFPKHTSLTTLVSKVLAEHTNPLARQLALELVFNTLAQQTEVPVLVAIDDVQALFAPSQYRDADFTQLQSYELAVPRSLLSLFLTSKKGIQRGALLATVGMAHSEYPAPAPLLAAVRAASSRRDAAVPWARILQTFSSPTSPTRVEEPHAYTPMDAQHLQNATDAHFAPLDVGARLTRAEASSLLDLMRREQVLWSPPNDELFVSKLMESNGNICVFERSWRATLV</sequence>
<dbReference type="Pfam" id="PF10236">
    <property type="entry name" value="DAP3"/>
    <property type="match status" value="1"/>
</dbReference>
<dbReference type="InterPro" id="IPR019368">
    <property type="entry name" value="Ribosomal_mS29"/>
</dbReference>
<feature type="compositionally biased region" description="Polar residues" evidence="8">
    <location>
        <begin position="17"/>
        <end position="28"/>
    </location>
</feature>
<dbReference type="GO" id="GO:0003735">
    <property type="term" value="F:structural constituent of ribosome"/>
    <property type="evidence" value="ECO:0007669"/>
    <property type="project" value="TreeGrafter"/>
</dbReference>
<accession>A0A2N1JGU4</accession>
<keyword evidence="6" id="KW-0687">Ribonucleoprotein</keyword>
<keyword evidence="5" id="KW-0496">Mitochondrion</keyword>
<dbReference type="SUPFAM" id="SSF52540">
    <property type="entry name" value="P-loop containing nucleoside triphosphate hydrolases"/>
    <property type="match status" value="1"/>
</dbReference>
<evidence type="ECO:0000256" key="1">
    <source>
        <dbReference type="ARBA" id="ARBA00004173"/>
    </source>
</evidence>
<dbReference type="EMBL" id="KZ454987">
    <property type="protein sequence ID" value="PKI85758.1"/>
    <property type="molecule type" value="Genomic_DNA"/>
</dbReference>
<dbReference type="STRING" id="2020962.A0A2N1JGU4"/>
<evidence type="ECO:0000256" key="5">
    <source>
        <dbReference type="ARBA" id="ARBA00023128"/>
    </source>
</evidence>
<evidence type="ECO:0000256" key="2">
    <source>
        <dbReference type="ARBA" id="ARBA00009863"/>
    </source>
</evidence>
<keyword evidence="4" id="KW-0689">Ribosomal protein</keyword>
<dbReference type="AlphaFoldDB" id="A0A2N1JGU4"/>
<comment type="subcellular location">
    <subcellularLocation>
        <location evidence="1">Mitochondrion</location>
    </subcellularLocation>
</comment>
<name>A0A2N1JGU4_9BASI</name>
<keyword evidence="10" id="KW-1185">Reference proteome</keyword>
<organism evidence="9 10">
    <name type="scientific">Malassezia vespertilionis</name>
    <dbReference type="NCBI Taxonomy" id="2020962"/>
    <lineage>
        <taxon>Eukaryota</taxon>
        <taxon>Fungi</taxon>
        <taxon>Dikarya</taxon>
        <taxon>Basidiomycota</taxon>
        <taxon>Ustilaginomycotina</taxon>
        <taxon>Malasseziomycetes</taxon>
        <taxon>Malasseziales</taxon>
        <taxon>Malasseziaceae</taxon>
        <taxon>Malassezia</taxon>
    </lineage>
</organism>
<evidence type="ECO:0000256" key="7">
    <source>
        <dbReference type="ARBA" id="ARBA00035140"/>
    </source>
</evidence>
<evidence type="ECO:0000256" key="3">
    <source>
        <dbReference type="ARBA" id="ARBA00022946"/>
    </source>
</evidence>
<keyword evidence="3" id="KW-0809">Transit peptide</keyword>
<evidence type="ECO:0000256" key="8">
    <source>
        <dbReference type="SAM" id="MobiDB-lite"/>
    </source>
</evidence>
<gene>
    <name evidence="9" type="primary">RSM23</name>
    <name evidence="9" type="ORF">MVES_000037</name>
</gene>
<dbReference type="PANTHER" id="PTHR12810:SF0">
    <property type="entry name" value="SMALL RIBOSOMAL SUBUNIT PROTEIN MS29"/>
    <property type="match status" value="1"/>
</dbReference>
<dbReference type="Gene3D" id="3.40.50.300">
    <property type="entry name" value="P-loop containing nucleotide triphosphate hydrolases"/>
    <property type="match status" value="1"/>
</dbReference>
<reference evidence="9 10" key="1">
    <citation type="submission" date="2017-10" db="EMBL/GenBank/DDBJ databases">
        <title>A novel species of cold-tolerant Malassezia isolated from bats.</title>
        <authorList>
            <person name="Lorch J.M."/>
            <person name="Palmer J.M."/>
            <person name="Vanderwolf K.J."/>
            <person name="Schmidt K.Z."/>
            <person name="Verant M.L."/>
            <person name="Weller T.J."/>
            <person name="Blehert D.S."/>
        </authorList>
    </citation>
    <scope>NUCLEOTIDE SEQUENCE [LARGE SCALE GENOMIC DNA]</scope>
    <source>
        <strain evidence="9 10">NWHC:44797-103</strain>
    </source>
</reference>
<protein>
    <recommendedName>
        <fullName evidence="7">Small ribosomal subunit protein mS29</fullName>
    </recommendedName>
</protein>
<evidence type="ECO:0000256" key="6">
    <source>
        <dbReference type="ARBA" id="ARBA00023274"/>
    </source>
</evidence>
<evidence type="ECO:0000256" key="4">
    <source>
        <dbReference type="ARBA" id="ARBA00022980"/>
    </source>
</evidence>
<dbReference type="PANTHER" id="PTHR12810">
    <property type="entry name" value="MITOCHONDRIAL 28S RIBOSOMAL PROTEIN S29"/>
    <property type="match status" value="1"/>
</dbReference>
<evidence type="ECO:0000313" key="10">
    <source>
        <dbReference type="Proteomes" id="UP000232875"/>
    </source>
</evidence>
<evidence type="ECO:0000313" key="9">
    <source>
        <dbReference type="EMBL" id="PKI85758.1"/>
    </source>
</evidence>
<comment type="similarity">
    <text evidence="2">Belongs to the mitochondrion-specific ribosomal protein mS29 family.</text>
</comment>